<dbReference type="Gene3D" id="3.40.190.10">
    <property type="entry name" value="Periplasmic binding protein-like II"/>
    <property type="match status" value="1"/>
</dbReference>
<evidence type="ECO:0000256" key="4">
    <source>
        <dbReference type="ARBA" id="ARBA00023139"/>
    </source>
</evidence>
<dbReference type="PANTHER" id="PTHR43649:SF33">
    <property type="entry name" value="POLYGALACTURONAN_RHAMNOGALACTURONAN-BINDING PROTEIN YTCQ"/>
    <property type="match status" value="1"/>
</dbReference>
<dbReference type="PANTHER" id="PTHR43649">
    <property type="entry name" value="ARABINOSE-BINDING PROTEIN-RELATED"/>
    <property type="match status" value="1"/>
</dbReference>
<dbReference type="EMBL" id="DWZH01000082">
    <property type="protein sequence ID" value="HJB10909.1"/>
    <property type="molecule type" value="Genomic_DNA"/>
</dbReference>
<keyword evidence="3" id="KW-0472">Membrane</keyword>
<dbReference type="Proteomes" id="UP000823823">
    <property type="component" value="Unassembled WGS sequence"/>
</dbReference>
<evidence type="ECO:0000256" key="5">
    <source>
        <dbReference type="ARBA" id="ARBA00023288"/>
    </source>
</evidence>
<dbReference type="CDD" id="cd13585">
    <property type="entry name" value="PBP2_TMBP_like"/>
    <property type="match status" value="1"/>
</dbReference>
<feature type="signal peptide" evidence="6">
    <location>
        <begin position="1"/>
        <end position="35"/>
    </location>
</feature>
<evidence type="ECO:0000313" key="8">
    <source>
        <dbReference type="Proteomes" id="UP000823823"/>
    </source>
</evidence>
<feature type="chain" id="PRO_5039300815" evidence="6">
    <location>
        <begin position="36"/>
        <end position="444"/>
    </location>
</feature>
<reference evidence="7" key="1">
    <citation type="journal article" date="2021" name="PeerJ">
        <title>Extensive microbial diversity within the chicken gut microbiome revealed by metagenomics and culture.</title>
        <authorList>
            <person name="Gilroy R."/>
            <person name="Ravi A."/>
            <person name="Getino M."/>
            <person name="Pursley I."/>
            <person name="Horton D.L."/>
            <person name="Alikhan N.F."/>
            <person name="Baker D."/>
            <person name="Gharbi K."/>
            <person name="Hall N."/>
            <person name="Watson M."/>
            <person name="Adriaenssens E.M."/>
            <person name="Foster-Nyarko E."/>
            <person name="Jarju S."/>
            <person name="Secka A."/>
            <person name="Antonio M."/>
            <person name="Oren A."/>
            <person name="Chaudhuri R.R."/>
            <person name="La Ragione R."/>
            <person name="Hildebrand F."/>
            <person name="Pallen M.J."/>
        </authorList>
    </citation>
    <scope>NUCLEOTIDE SEQUENCE</scope>
    <source>
        <strain evidence="7">ChiHjej13B12-24818</strain>
    </source>
</reference>
<protein>
    <submittedName>
        <fullName evidence="7">Sugar ABC transporter substrate-binding protein</fullName>
    </submittedName>
</protein>
<name>A0A9D2RP09_9MICO</name>
<gene>
    <name evidence="7" type="ORF">H9786_10350</name>
</gene>
<evidence type="ECO:0000256" key="6">
    <source>
        <dbReference type="SAM" id="SignalP"/>
    </source>
</evidence>
<evidence type="ECO:0000256" key="3">
    <source>
        <dbReference type="ARBA" id="ARBA00023136"/>
    </source>
</evidence>
<evidence type="ECO:0000256" key="1">
    <source>
        <dbReference type="ARBA" id="ARBA00022475"/>
    </source>
</evidence>
<sequence length="444" mass="47773">MRSTRAASQGSIERRSILRAGPLAALSVPALGALAACGGDGGGGDAGDGTGELNLIYMGDATQQETFQALFDEFQKSHPEITLNANGIASGDWATFGNTVSTRIAGGERADIISVATEGQRLMSSKGLFEPLDELIERDSEETQEFYDNVPPRLEEWLDTYGSPDDSTYFVPGGYNTVAMYLNRDVFDAAGVEMPDTDWTWDEFRSIAETIKEETGAFMTTAGAGFPFGQILPWLFTNDASTLSEDWATATFDSPEAVEAAEFVKALVDDELVPQPGGEFDGATQYQRGSLATLTGGRYTLPDVRRLEMVDQTKIVNFPNNAGPGTPVGWDGWAIFKASENKEAAWTFLKWLMSVEASEYYAEQGGTNVPVREDVAASDSFLDNAPEGTELIATGIEFGTPVPSPDQQALVDAEVNKGWEAAILGNQPVQEALSAANEAMQEQL</sequence>
<accession>A0A9D2RP09</accession>
<organism evidence="7 8">
    <name type="scientific">Candidatus Brachybacterium merdavium</name>
    <dbReference type="NCBI Taxonomy" id="2838513"/>
    <lineage>
        <taxon>Bacteria</taxon>
        <taxon>Bacillati</taxon>
        <taxon>Actinomycetota</taxon>
        <taxon>Actinomycetes</taxon>
        <taxon>Micrococcales</taxon>
        <taxon>Dermabacteraceae</taxon>
        <taxon>Brachybacterium</taxon>
    </lineage>
</organism>
<keyword evidence="2 6" id="KW-0732">Signal</keyword>
<dbReference type="InterPro" id="IPR050490">
    <property type="entry name" value="Bact_solute-bd_prot1"/>
</dbReference>
<keyword evidence="4" id="KW-0564">Palmitate</keyword>
<proteinExistence type="predicted"/>
<evidence type="ECO:0000313" key="7">
    <source>
        <dbReference type="EMBL" id="HJB10909.1"/>
    </source>
</evidence>
<dbReference type="InterPro" id="IPR006059">
    <property type="entry name" value="SBP"/>
</dbReference>
<dbReference type="Pfam" id="PF01547">
    <property type="entry name" value="SBP_bac_1"/>
    <property type="match status" value="1"/>
</dbReference>
<dbReference type="SUPFAM" id="SSF53850">
    <property type="entry name" value="Periplasmic binding protein-like II"/>
    <property type="match status" value="1"/>
</dbReference>
<evidence type="ECO:0000256" key="2">
    <source>
        <dbReference type="ARBA" id="ARBA00022729"/>
    </source>
</evidence>
<comment type="caution">
    <text evidence="7">The sequence shown here is derived from an EMBL/GenBank/DDBJ whole genome shotgun (WGS) entry which is preliminary data.</text>
</comment>
<keyword evidence="1" id="KW-1003">Cell membrane</keyword>
<reference evidence="7" key="2">
    <citation type="submission" date="2021-04" db="EMBL/GenBank/DDBJ databases">
        <authorList>
            <person name="Gilroy R."/>
        </authorList>
    </citation>
    <scope>NUCLEOTIDE SEQUENCE</scope>
    <source>
        <strain evidence="7">ChiHjej13B12-24818</strain>
    </source>
</reference>
<keyword evidence="5" id="KW-0449">Lipoprotein</keyword>
<dbReference type="AlphaFoldDB" id="A0A9D2RP09"/>